<gene>
    <name evidence="4" type="ORF">UFOPK2683_01413</name>
    <name evidence="5" type="ORF">UFOPK3605_01503</name>
    <name evidence="6" type="ORF">UFOPK3897_01495</name>
</gene>
<dbReference type="EMBL" id="CAFBOF010000051">
    <property type="protein sequence ID" value="CAB4987016.1"/>
    <property type="molecule type" value="Genomic_DNA"/>
</dbReference>
<evidence type="ECO:0000256" key="2">
    <source>
        <dbReference type="ARBA" id="ARBA00012694"/>
    </source>
</evidence>
<name>A0A6J7N181_9ZZZZ</name>
<keyword evidence="3" id="KW-0808">Transferase</keyword>
<accession>A0A6J7N181</accession>
<dbReference type="InterPro" id="IPR013785">
    <property type="entry name" value="Aldolase_TIM"/>
</dbReference>
<evidence type="ECO:0000256" key="3">
    <source>
        <dbReference type="ARBA" id="ARBA00022679"/>
    </source>
</evidence>
<dbReference type="InterPro" id="IPR002480">
    <property type="entry name" value="DAHP_synth_2"/>
</dbReference>
<dbReference type="EMBL" id="CAEZYK010000106">
    <property type="protein sequence ID" value="CAB4733207.1"/>
    <property type="molecule type" value="Genomic_DNA"/>
</dbReference>
<dbReference type="SUPFAM" id="SSF51569">
    <property type="entry name" value="Aldolase"/>
    <property type="match status" value="1"/>
</dbReference>
<evidence type="ECO:0000313" key="4">
    <source>
        <dbReference type="EMBL" id="CAB4733207.1"/>
    </source>
</evidence>
<dbReference type="NCBIfam" id="TIGR01358">
    <property type="entry name" value="DAHP_synth_II"/>
    <property type="match status" value="1"/>
</dbReference>
<dbReference type="AlphaFoldDB" id="A0A6J7N181"/>
<organism evidence="6">
    <name type="scientific">freshwater metagenome</name>
    <dbReference type="NCBI Taxonomy" id="449393"/>
    <lineage>
        <taxon>unclassified sequences</taxon>
        <taxon>metagenomes</taxon>
        <taxon>ecological metagenomes</taxon>
    </lineage>
</organism>
<dbReference type="GO" id="GO:0009073">
    <property type="term" value="P:aromatic amino acid family biosynthetic process"/>
    <property type="evidence" value="ECO:0007669"/>
    <property type="project" value="InterPro"/>
</dbReference>
<evidence type="ECO:0000256" key="1">
    <source>
        <dbReference type="ARBA" id="ARBA00008911"/>
    </source>
</evidence>
<dbReference type="Pfam" id="PF01474">
    <property type="entry name" value="DAHP_synth_2"/>
    <property type="match status" value="1"/>
</dbReference>
<protein>
    <recommendedName>
        <fullName evidence="2">3-deoxy-7-phosphoheptulonate synthase</fullName>
        <ecNumber evidence="2">2.5.1.54</ecNumber>
    </recommendedName>
</protein>
<dbReference type="EMBL" id="CAFBMM010000115">
    <property type="protein sequence ID" value="CAB4917829.1"/>
    <property type="molecule type" value="Genomic_DNA"/>
</dbReference>
<sequence>MSADALFDDAWTPSSWKEHNAGQQPTWSSEDDLSRAINELSGLPPLVFAGEARTLTEQLALAQDGKAFVLIAGDCAESFAAFSADSIRDKLRVILQMSVVLAYGGGVPTVKIARMAGQFAKPRSSDTEERDKVVLPSFRGDAVNDFAFTADARVADPQRMIKAYNQSAATLNLMRALSKGGFAALGRVHAWTQESIAASAEGRRYDALANEIERALRFMSACGIDPDLELALREVDVWTAHESLLLDYEEALTRRDSISGDWYDCSAHLLWIGERTRHLNGAHVNFLSGVKNPIGIKLGPTTTPEEVSALCERLNPARQPGRIMLFSRMGANEVSKTLPPLLRATAGLPVTWACDPMHANTFQHESGYKTRRFDDIMQELHGFFDACIAADVWPGGVHVELTGENVTECLGGTEAVMGSDLEQRYETMCDPRLNARQSLDLAFETAELLRR</sequence>
<comment type="similarity">
    <text evidence="1">Belongs to the class-II DAHP synthase family.</text>
</comment>
<dbReference type="PANTHER" id="PTHR21337:SF0">
    <property type="entry name" value="PHOSPHO-2-DEHYDRO-3-DEOXYHEPTONATE ALDOLASE"/>
    <property type="match status" value="1"/>
</dbReference>
<reference evidence="6" key="1">
    <citation type="submission" date="2020-05" db="EMBL/GenBank/DDBJ databases">
        <authorList>
            <person name="Chiriac C."/>
            <person name="Salcher M."/>
            <person name="Ghai R."/>
            <person name="Kavagutti S V."/>
        </authorList>
    </citation>
    <scope>NUCLEOTIDE SEQUENCE</scope>
</reference>
<dbReference type="EC" id="2.5.1.54" evidence="2"/>
<evidence type="ECO:0000313" key="6">
    <source>
        <dbReference type="EMBL" id="CAB4987016.1"/>
    </source>
</evidence>
<dbReference type="Gene3D" id="3.20.20.70">
    <property type="entry name" value="Aldolase class I"/>
    <property type="match status" value="1"/>
</dbReference>
<proteinExistence type="inferred from homology"/>
<dbReference type="GO" id="GO:0003849">
    <property type="term" value="F:3-deoxy-7-phosphoheptulonate synthase activity"/>
    <property type="evidence" value="ECO:0007669"/>
    <property type="project" value="UniProtKB-EC"/>
</dbReference>
<dbReference type="PANTHER" id="PTHR21337">
    <property type="entry name" value="PHOSPHO-2-DEHYDRO-3-DEOXYHEPTONATE ALDOLASE 1, 2"/>
    <property type="match status" value="1"/>
</dbReference>
<evidence type="ECO:0000313" key="5">
    <source>
        <dbReference type="EMBL" id="CAB4917829.1"/>
    </source>
</evidence>